<evidence type="ECO:0000313" key="2">
    <source>
        <dbReference type="EMBL" id="MFC3053206.1"/>
    </source>
</evidence>
<dbReference type="PANTHER" id="PTHR43283">
    <property type="entry name" value="BETA-LACTAMASE-RELATED"/>
    <property type="match status" value="1"/>
</dbReference>
<dbReference type="GO" id="GO:0016787">
    <property type="term" value="F:hydrolase activity"/>
    <property type="evidence" value="ECO:0007669"/>
    <property type="project" value="UniProtKB-KW"/>
</dbReference>
<evidence type="ECO:0000313" key="3">
    <source>
        <dbReference type="Proteomes" id="UP001595444"/>
    </source>
</evidence>
<protein>
    <submittedName>
        <fullName evidence="2">Serine hydrolase domain-containing protein</fullName>
        <ecNumber evidence="2">3.-.-.-</ecNumber>
    </submittedName>
</protein>
<gene>
    <name evidence="2" type="ORF">ACFOKA_14940</name>
</gene>
<name>A0ABV7D8E5_9PROT</name>
<dbReference type="RefSeq" id="WP_194212938.1">
    <property type="nucleotide sequence ID" value="NZ_CP061205.1"/>
</dbReference>
<dbReference type="InterPro" id="IPR050789">
    <property type="entry name" value="Diverse_Enzym_Activities"/>
</dbReference>
<dbReference type="EMBL" id="JBHRSL010000012">
    <property type="protein sequence ID" value="MFC3053206.1"/>
    <property type="molecule type" value="Genomic_DNA"/>
</dbReference>
<dbReference type="Gene3D" id="3.40.710.10">
    <property type="entry name" value="DD-peptidase/beta-lactamase superfamily"/>
    <property type="match status" value="1"/>
</dbReference>
<evidence type="ECO:0000259" key="1">
    <source>
        <dbReference type="Pfam" id="PF00144"/>
    </source>
</evidence>
<dbReference type="Proteomes" id="UP001595444">
    <property type="component" value="Unassembled WGS sequence"/>
</dbReference>
<sequence>MPLLTRRHFGSLAMGAAVYSILGGCASKTGALSAMQPAIMHAPDDGLSRATPESQGISSDSILAFLNDVEQQGLELHSFMLMRNSHVVAEGWWWPYNPSRIHMTHSATKSMTAVAVGLALAEKRFSLDDTVVSFFPEYVPADASDYMKQMTVRDLLVMKTGHAVETSGSKWRPINTSWVAEFFKIPVVYKPGTKFKYTSAATYMLSAIVSKTTGQSAEEYLVPRFFDPLQITQWEWDTSPGGISTGANGLSLQTSGLLKLGAVHAQNGMWNGNQILPKSWVKAATRRHSVGEDEYGYGYQWWMGPKNAYYALGLFTQLSIVFPEHNATLAIFSAIDGSSKLKPTIWKHFPAAFVTGTTQWPDGSAKPLQHKIASLRVLPELKPTTPAKIENTISGKRYKFQNNDQTANWVSFEFIDNCCIYNFSDENGVHTVKNGFETYIEQDTSITGNRLHHQYHPDYMRAVAGARWLNPNKLELTWQFVETAFRDTLVCIFEGNTVRIDRSVNLNTQETNLPTLTGVSA</sequence>
<dbReference type="PANTHER" id="PTHR43283:SF7">
    <property type="entry name" value="BETA-LACTAMASE-RELATED DOMAIN-CONTAINING PROTEIN"/>
    <property type="match status" value="1"/>
</dbReference>
<reference evidence="3" key="1">
    <citation type="journal article" date="2019" name="Int. J. Syst. Evol. Microbiol.">
        <title>The Global Catalogue of Microorganisms (GCM) 10K type strain sequencing project: providing services to taxonomists for standard genome sequencing and annotation.</title>
        <authorList>
            <consortium name="The Broad Institute Genomics Platform"/>
            <consortium name="The Broad Institute Genome Sequencing Center for Infectious Disease"/>
            <person name="Wu L."/>
            <person name="Ma J."/>
        </authorList>
    </citation>
    <scope>NUCLEOTIDE SEQUENCE [LARGE SCALE GENOMIC DNA]</scope>
    <source>
        <strain evidence="3">KCTC 62164</strain>
    </source>
</reference>
<organism evidence="2 3">
    <name type="scientific">Kordiimonas pumila</name>
    <dbReference type="NCBI Taxonomy" id="2161677"/>
    <lineage>
        <taxon>Bacteria</taxon>
        <taxon>Pseudomonadati</taxon>
        <taxon>Pseudomonadota</taxon>
        <taxon>Alphaproteobacteria</taxon>
        <taxon>Kordiimonadales</taxon>
        <taxon>Kordiimonadaceae</taxon>
        <taxon>Kordiimonas</taxon>
    </lineage>
</organism>
<dbReference type="PROSITE" id="PS51257">
    <property type="entry name" value="PROKAR_LIPOPROTEIN"/>
    <property type="match status" value="1"/>
</dbReference>
<dbReference type="InterPro" id="IPR001466">
    <property type="entry name" value="Beta-lactam-related"/>
</dbReference>
<keyword evidence="3" id="KW-1185">Reference proteome</keyword>
<proteinExistence type="predicted"/>
<comment type="caution">
    <text evidence="2">The sequence shown here is derived from an EMBL/GenBank/DDBJ whole genome shotgun (WGS) entry which is preliminary data.</text>
</comment>
<accession>A0ABV7D8E5</accession>
<dbReference type="SUPFAM" id="SSF56601">
    <property type="entry name" value="beta-lactamase/transpeptidase-like"/>
    <property type="match status" value="1"/>
</dbReference>
<dbReference type="Pfam" id="PF00144">
    <property type="entry name" value="Beta-lactamase"/>
    <property type="match status" value="1"/>
</dbReference>
<dbReference type="InterPro" id="IPR012338">
    <property type="entry name" value="Beta-lactam/transpept-like"/>
</dbReference>
<dbReference type="EC" id="3.-.-.-" evidence="2"/>
<keyword evidence="2" id="KW-0378">Hydrolase</keyword>
<feature type="domain" description="Beta-lactamase-related" evidence="1">
    <location>
        <begin position="78"/>
        <end position="338"/>
    </location>
</feature>